<dbReference type="EMBL" id="JAUDCK010000024">
    <property type="protein sequence ID" value="MDM8196162.1"/>
    <property type="molecule type" value="Genomic_DNA"/>
</dbReference>
<comment type="caution">
    <text evidence="2">The sequence shown here is derived from an EMBL/GenBank/DDBJ whole genome shotgun (WGS) entry which is preliminary data.</text>
</comment>
<organism evidence="2 3">
    <name type="scientific">Massilimicrobiota timonensis</name>
    <dbReference type="NCBI Taxonomy" id="1776392"/>
    <lineage>
        <taxon>Bacteria</taxon>
        <taxon>Bacillati</taxon>
        <taxon>Bacillota</taxon>
        <taxon>Erysipelotrichia</taxon>
        <taxon>Erysipelotrichales</taxon>
        <taxon>Erysipelotrichaceae</taxon>
        <taxon>Massilimicrobiota</taxon>
    </lineage>
</organism>
<proteinExistence type="predicted"/>
<feature type="transmembrane region" description="Helical" evidence="1">
    <location>
        <begin position="165"/>
        <end position="185"/>
    </location>
</feature>
<feature type="transmembrane region" description="Helical" evidence="1">
    <location>
        <begin position="192"/>
        <end position="209"/>
    </location>
</feature>
<dbReference type="InterPro" id="IPR000462">
    <property type="entry name" value="CDP-OH_P_trans"/>
</dbReference>
<keyword evidence="3" id="KW-1185">Reference proteome</keyword>
<evidence type="ECO:0000313" key="2">
    <source>
        <dbReference type="EMBL" id="MDM8196162.1"/>
    </source>
</evidence>
<feature type="transmembrane region" description="Helical" evidence="1">
    <location>
        <begin position="139"/>
        <end position="159"/>
    </location>
</feature>
<evidence type="ECO:0000313" key="3">
    <source>
        <dbReference type="Proteomes" id="UP001529275"/>
    </source>
</evidence>
<dbReference type="Pfam" id="PF01066">
    <property type="entry name" value="CDP-OH_P_transf"/>
    <property type="match status" value="1"/>
</dbReference>
<accession>A0ABT7UJ39</accession>
<dbReference type="Gene3D" id="1.20.120.1760">
    <property type="match status" value="1"/>
</dbReference>
<dbReference type="InterPro" id="IPR043130">
    <property type="entry name" value="CDP-OH_PTrfase_TM_dom"/>
</dbReference>
<name>A0ABT7UJ39_9FIRM</name>
<protein>
    <submittedName>
        <fullName evidence="2">CDP-alcohol phosphatidyltransferase family protein</fullName>
    </submittedName>
</protein>
<evidence type="ECO:0000256" key="1">
    <source>
        <dbReference type="SAM" id="Phobius"/>
    </source>
</evidence>
<reference evidence="3" key="1">
    <citation type="submission" date="2023-06" db="EMBL/GenBank/DDBJ databases">
        <title>Identification and characterization of horizontal gene transfer across gut microbiota members of farm animals based on homology search.</title>
        <authorList>
            <person name="Zeman M."/>
            <person name="Kubasova T."/>
            <person name="Jahodarova E."/>
            <person name="Nykrynova M."/>
            <person name="Rychlik I."/>
        </authorList>
    </citation>
    <scope>NUCLEOTIDE SEQUENCE [LARGE SCALE GENOMIC DNA]</scope>
    <source>
        <strain evidence="3">ET341</strain>
    </source>
</reference>
<feature type="transmembrane region" description="Helical" evidence="1">
    <location>
        <begin position="96"/>
        <end position="118"/>
    </location>
</feature>
<dbReference type="RefSeq" id="WP_087246039.1">
    <property type="nucleotide sequence ID" value="NZ_JAUDCK010000024.1"/>
</dbReference>
<reference evidence="2 3" key="2">
    <citation type="submission" date="2023-06" db="EMBL/GenBank/DDBJ databases">
        <authorList>
            <person name="Zeman M."/>
            <person name="Kubasova T."/>
            <person name="Jahodarova E."/>
            <person name="Nykrynova M."/>
            <person name="Rychlik I."/>
        </authorList>
    </citation>
    <scope>NUCLEOTIDE SEQUENCE [LARGE SCALE GENOMIC DNA]</scope>
    <source>
        <strain evidence="2 3">ET341</strain>
    </source>
</reference>
<sequence length="210" mass="23688">MIGFYNYTVILTYLSLISALFGTHLAFKGNFSGALICLLLSGAFDSFDGMVARTKKDRTEEEKKFGIQIDSLADMFSFGIFPAIIGYTMMDSIVCGVTWLWFFIFALYALCAISRLGYFNVVEEMRQKETTEKRKYYQGLPVTSAALIFPAIYLLRHVLTAELTYSIYALVMFVVAWAFIINFQVRKPGLKGILVMLVMGILICTGLLML</sequence>
<gene>
    <name evidence="2" type="ORF">QUV98_07525</name>
</gene>
<keyword evidence="1" id="KW-0472">Membrane</keyword>
<feature type="transmembrane region" description="Helical" evidence="1">
    <location>
        <begin position="33"/>
        <end position="51"/>
    </location>
</feature>
<keyword evidence="1" id="KW-0812">Transmembrane</keyword>
<feature type="transmembrane region" description="Helical" evidence="1">
    <location>
        <begin position="7"/>
        <end position="27"/>
    </location>
</feature>
<keyword evidence="1" id="KW-1133">Transmembrane helix</keyword>
<feature type="transmembrane region" description="Helical" evidence="1">
    <location>
        <begin position="72"/>
        <end position="90"/>
    </location>
</feature>
<dbReference type="Proteomes" id="UP001529275">
    <property type="component" value="Unassembled WGS sequence"/>
</dbReference>